<dbReference type="SUPFAM" id="SSF50630">
    <property type="entry name" value="Acid proteases"/>
    <property type="match status" value="1"/>
</dbReference>
<evidence type="ECO:0000256" key="10">
    <source>
        <dbReference type="PIRSR" id="PIRSR601461-1"/>
    </source>
</evidence>
<feature type="compositionally biased region" description="Basic residues" evidence="13">
    <location>
        <begin position="99"/>
        <end position="110"/>
    </location>
</feature>
<dbReference type="CDD" id="cd05471">
    <property type="entry name" value="pepsin_like"/>
    <property type="match status" value="1"/>
</dbReference>
<evidence type="ECO:0000256" key="5">
    <source>
        <dbReference type="ARBA" id="ARBA00022750"/>
    </source>
</evidence>
<evidence type="ECO:0000256" key="11">
    <source>
        <dbReference type="PIRSR" id="PIRSR601461-2"/>
    </source>
</evidence>
<keyword evidence="3" id="KW-1003">Cell membrane</keyword>
<feature type="signal peptide" evidence="14">
    <location>
        <begin position="1"/>
        <end position="24"/>
    </location>
</feature>
<dbReference type="PANTHER" id="PTHR47966:SF75">
    <property type="entry name" value="ENDOPEPTIDASE (CTSD), PUTATIVE (AFU_ORTHOLOGUE AFUA_4G07040)-RELATED"/>
    <property type="match status" value="1"/>
</dbReference>
<dbReference type="EMBL" id="JAACJJ010000014">
    <property type="protein sequence ID" value="KAF5327536.1"/>
    <property type="molecule type" value="Genomic_DNA"/>
</dbReference>
<feature type="chain" id="PRO_5034748600" description="Peptidase A1 domain-containing protein" evidence="14">
    <location>
        <begin position="25"/>
        <end position="518"/>
    </location>
</feature>
<accession>A0A8H5F8F0</accession>
<gene>
    <name evidence="16" type="ORF">D9619_004363</name>
</gene>
<keyword evidence="6 12" id="KW-0378">Hydrolase</keyword>
<feature type="region of interest" description="Disordered" evidence="13">
    <location>
        <begin position="97"/>
        <end position="187"/>
    </location>
</feature>
<feature type="disulfide bond" evidence="11">
    <location>
        <begin position="228"/>
        <end position="236"/>
    </location>
</feature>
<evidence type="ECO:0000256" key="2">
    <source>
        <dbReference type="ARBA" id="ARBA00007447"/>
    </source>
</evidence>
<evidence type="ECO:0000256" key="9">
    <source>
        <dbReference type="ARBA" id="ARBA00023288"/>
    </source>
</evidence>
<organism evidence="16 17">
    <name type="scientific">Psilocybe cf. subviscida</name>
    <dbReference type="NCBI Taxonomy" id="2480587"/>
    <lineage>
        <taxon>Eukaryota</taxon>
        <taxon>Fungi</taxon>
        <taxon>Dikarya</taxon>
        <taxon>Basidiomycota</taxon>
        <taxon>Agaricomycotina</taxon>
        <taxon>Agaricomycetes</taxon>
        <taxon>Agaricomycetidae</taxon>
        <taxon>Agaricales</taxon>
        <taxon>Agaricineae</taxon>
        <taxon>Strophariaceae</taxon>
        <taxon>Psilocybe</taxon>
    </lineage>
</organism>
<keyword evidence="17" id="KW-1185">Reference proteome</keyword>
<keyword evidence="8" id="KW-0325">Glycoprotein</keyword>
<keyword evidence="14" id="KW-0732">Signal</keyword>
<evidence type="ECO:0000256" key="1">
    <source>
        <dbReference type="ARBA" id="ARBA00004236"/>
    </source>
</evidence>
<evidence type="ECO:0000256" key="12">
    <source>
        <dbReference type="RuleBase" id="RU000454"/>
    </source>
</evidence>
<evidence type="ECO:0000256" key="13">
    <source>
        <dbReference type="SAM" id="MobiDB-lite"/>
    </source>
</evidence>
<feature type="active site" evidence="10">
    <location>
        <position position="215"/>
    </location>
</feature>
<evidence type="ECO:0000256" key="4">
    <source>
        <dbReference type="ARBA" id="ARBA00022670"/>
    </source>
</evidence>
<feature type="disulfide bond" evidence="11">
    <location>
        <begin position="440"/>
        <end position="476"/>
    </location>
</feature>
<dbReference type="InterPro" id="IPR033121">
    <property type="entry name" value="PEPTIDASE_A1"/>
</dbReference>
<keyword evidence="7" id="KW-0472">Membrane</keyword>
<evidence type="ECO:0000259" key="15">
    <source>
        <dbReference type="PROSITE" id="PS51767"/>
    </source>
</evidence>
<dbReference type="Gene3D" id="2.40.70.10">
    <property type="entry name" value="Acid Proteases"/>
    <property type="match status" value="2"/>
</dbReference>
<dbReference type="OrthoDB" id="2747330at2759"/>
<protein>
    <recommendedName>
        <fullName evidence="15">Peptidase A1 domain-containing protein</fullName>
    </recommendedName>
</protein>
<dbReference type="GO" id="GO:0006508">
    <property type="term" value="P:proteolysis"/>
    <property type="evidence" value="ECO:0007669"/>
    <property type="project" value="UniProtKB-KW"/>
</dbReference>
<dbReference type="PROSITE" id="PS51767">
    <property type="entry name" value="PEPTIDASE_A1"/>
    <property type="match status" value="1"/>
</dbReference>
<evidence type="ECO:0000313" key="16">
    <source>
        <dbReference type="EMBL" id="KAF5327536.1"/>
    </source>
</evidence>
<evidence type="ECO:0000313" key="17">
    <source>
        <dbReference type="Proteomes" id="UP000567179"/>
    </source>
</evidence>
<dbReference type="GO" id="GO:0004190">
    <property type="term" value="F:aspartic-type endopeptidase activity"/>
    <property type="evidence" value="ECO:0007669"/>
    <property type="project" value="UniProtKB-KW"/>
</dbReference>
<dbReference type="FunFam" id="2.40.70.10:FF:000060">
    <property type="entry name" value="Aspartic-type endopeptidase ctsD"/>
    <property type="match status" value="1"/>
</dbReference>
<dbReference type="InterPro" id="IPR021109">
    <property type="entry name" value="Peptidase_aspartic_dom_sf"/>
</dbReference>
<dbReference type="AlphaFoldDB" id="A0A8H5F8F0"/>
<comment type="subcellular location">
    <subcellularLocation>
        <location evidence="1">Cell membrane</location>
    </subcellularLocation>
</comment>
<evidence type="ECO:0000256" key="14">
    <source>
        <dbReference type="SAM" id="SignalP"/>
    </source>
</evidence>
<keyword evidence="5 12" id="KW-0064">Aspartyl protease</keyword>
<dbReference type="PANTHER" id="PTHR47966">
    <property type="entry name" value="BETA-SITE APP-CLEAVING ENZYME, ISOFORM A-RELATED"/>
    <property type="match status" value="1"/>
</dbReference>
<sequence>MQLSVSLSFLLAGVLMMLTAPADALPHERRSKSVTLPLKRVEMARGVHPQINLQQNINRSIRRLARMTGREEPSARELHENLQRRVLQIEGPEVLEKRYNRHGVPKKTASKSKATAAKTGSTLAATNFRGQGNGNGKQGQNGGGRQQQGSGAQQQQGGAQQQAAASAAVTPDPVAQADTPTDNDSLGLDIEAQDVGYLATVQMGTPPRDFLLLMDSGSADLWVGAENCASQAGGGCGNHIFLGPQSSSSFVDTNSPFSVTYGTGSVSGDIITDNLAIAGLQLSQHTFGVATTESVDFSGDGTPFDGLMGLAQSTLSEQQTLTPIESLAKANLVPAAIVSYKISRLADNKNDGEITFGSLDTTKFDSATLVEIPNVNTQGFWEGALDSVSVNNQDLGLQGRTAILDTGTTLMVVPAADAATIHAQITGAKSDGQGGFTVPCTTTDSVALTFGKQEFAIDPRDIAFTPVDPNDPTGDCVSGISSGQIGGADEWLVGDVFLKNAYFSTNVDKNTVSLAKLV</sequence>
<dbReference type="InterPro" id="IPR001969">
    <property type="entry name" value="Aspartic_peptidase_AS"/>
</dbReference>
<dbReference type="InterPro" id="IPR001461">
    <property type="entry name" value="Aspartic_peptidase_A1"/>
</dbReference>
<feature type="compositionally biased region" description="Low complexity" evidence="13">
    <location>
        <begin position="111"/>
        <end position="126"/>
    </location>
</feature>
<feature type="compositionally biased region" description="Gly residues" evidence="13">
    <location>
        <begin position="131"/>
        <end position="146"/>
    </location>
</feature>
<keyword evidence="4 12" id="KW-0645">Protease</keyword>
<proteinExistence type="inferred from homology"/>
<comment type="similarity">
    <text evidence="2 12">Belongs to the peptidase A1 family.</text>
</comment>
<dbReference type="InterPro" id="IPR034164">
    <property type="entry name" value="Pepsin-like_dom"/>
</dbReference>
<evidence type="ECO:0000256" key="8">
    <source>
        <dbReference type="ARBA" id="ARBA00023180"/>
    </source>
</evidence>
<name>A0A8H5F8F0_9AGAR</name>
<feature type="compositionally biased region" description="Low complexity" evidence="13">
    <location>
        <begin position="147"/>
        <end position="168"/>
    </location>
</feature>
<dbReference type="GO" id="GO:0005886">
    <property type="term" value="C:plasma membrane"/>
    <property type="evidence" value="ECO:0007669"/>
    <property type="project" value="UniProtKB-SubCell"/>
</dbReference>
<evidence type="ECO:0000256" key="7">
    <source>
        <dbReference type="ARBA" id="ARBA00023136"/>
    </source>
</evidence>
<keyword evidence="11" id="KW-1015">Disulfide bond</keyword>
<dbReference type="PROSITE" id="PS00141">
    <property type="entry name" value="ASP_PROTEASE"/>
    <property type="match status" value="1"/>
</dbReference>
<dbReference type="PRINTS" id="PR00792">
    <property type="entry name" value="PEPSIN"/>
</dbReference>
<reference evidence="16 17" key="1">
    <citation type="journal article" date="2020" name="ISME J.">
        <title>Uncovering the hidden diversity of litter-decomposition mechanisms in mushroom-forming fungi.</title>
        <authorList>
            <person name="Floudas D."/>
            <person name="Bentzer J."/>
            <person name="Ahren D."/>
            <person name="Johansson T."/>
            <person name="Persson P."/>
            <person name="Tunlid A."/>
        </authorList>
    </citation>
    <scope>NUCLEOTIDE SEQUENCE [LARGE SCALE GENOMIC DNA]</scope>
    <source>
        <strain evidence="16 17">CBS 101986</strain>
    </source>
</reference>
<dbReference type="Pfam" id="PF00026">
    <property type="entry name" value="Asp"/>
    <property type="match status" value="1"/>
</dbReference>
<feature type="active site" evidence="10">
    <location>
        <position position="405"/>
    </location>
</feature>
<keyword evidence="9" id="KW-0449">Lipoprotein</keyword>
<evidence type="ECO:0000256" key="3">
    <source>
        <dbReference type="ARBA" id="ARBA00022475"/>
    </source>
</evidence>
<feature type="domain" description="Peptidase A1" evidence="15">
    <location>
        <begin position="197"/>
        <end position="515"/>
    </location>
</feature>
<dbReference type="Proteomes" id="UP000567179">
    <property type="component" value="Unassembled WGS sequence"/>
</dbReference>
<comment type="caution">
    <text evidence="16">The sequence shown here is derived from an EMBL/GenBank/DDBJ whole genome shotgun (WGS) entry which is preliminary data.</text>
</comment>
<evidence type="ECO:0000256" key="6">
    <source>
        <dbReference type="ARBA" id="ARBA00022801"/>
    </source>
</evidence>